<dbReference type="SUPFAM" id="SSF48371">
    <property type="entry name" value="ARM repeat"/>
    <property type="match status" value="1"/>
</dbReference>
<dbReference type="AlphaFoldDB" id="A0A0L0TCU0"/>
<dbReference type="EMBL" id="GG745383">
    <property type="protein sequence ID" value="KNE72738.1"/>
    <property type="molecule type" value="Genomic_DNA"/>
</dbReference>
<evidence type="ECO:0000256" key="3">
    <source>
        <dbReference type="ARBA" id="ARBA00022737"/>
    </source>
</evidence>
<name>A0A0L0TCU0_ALLM3</name>
<feature type="compositionally biased region" description="Polar residues" evidence="6">
    <location>
        <begin position="32"/>
        <end position="43"/>
    </location>
</feature>
<keyword evidence="5" id="KW-0539">Nucleus</keyword>
<keyword evidence="3" id="KW-0677">Repeat</keyword>
<protein>
    <recommendedName>
        <fullName evidence="7">Beta-catenin-like protein 1 N-terminal domain-containing protein</fullName>
    </recommendedName>
</protein>
<sequence>MNIDELFRAPAPKRKAELGMLSSSGAPPAKLQKTTSRTVQSRNTTVEDVPDDDEDGMRGGASAGATMGEEEVDDDRFFGDGLTEQERHIYSLVDQAENVDVAELDTSALKKVMLRFYKALTKNQGLRAKHPDEPTKFIDSEIDLDAEARSLAILATAPHLYRDAIRLGMPQGLIALLTHENPDIGIAALEVIGELTDDDVINPEEAEVGVEDLRGIRDFVAALLDQDLLQILEAGYRREMDAEPEPDQDPAATTAARDETLWKYLTVLENLLAVDESLANRILTKTTFMPYFTETMRERAFTPLRSYIVELLATMAQQSDRVRDALIDQGAVDSVLLILSAFRKRNPDHADHAEYLANAFSLLCCLLGTSKGQSAFRAAEGLELMALMIQARQMARIGAIRVLNYATLSLDRTEAVNMAVHAICTAQVLKCVFPVYMGADQKKMSRAFKAEYRAHADEEHAVSTVVNLLRAVAMPGVDGEEEEAERRGEAKERMLKKFAERGHEKVIQALDWFVSYRERVATVDANQEDEGQVYLDQLEKGLFTLSQLALLLAILCRESAEFRDLVTFLLDKAGIPRAAVADVLASYLGHADPTAVQDVADVGRFLTVDG</sequence>
<proteinExistence type="predicted"/>
<dbReference type="InterPro" id="IPR013180">
    <property type="entry name" value="CTNNBL1_N"/>
</dbReference>
<accession>A0A0L0TCU0</accession>
<evidence type="ECO:0000256" key="1">
    <source>
        <dbReference type="ARBA" id="ARBA00004123"/>
    </source>
</evidence>
<dbReference type="OrthoDB" id="1898821at2759"/>
<keyword evidence="2" id="KW-0597">Phosphoprotein</keyword>
<feature type="region of interest" description="Disordered" evidence="6">
    <location>
        <begin position="1"/>
        <end position="73"/>
    </location>
</feature>
<dbReference type="eggNOG" id="KOG2734">
    <property type="taxonomic scope" value="Eukaryota"/>
</dbReference>
<dbReference type="InterPro" id="IPR039678">
    <property type="entry name" value="CTNNBL1"/>
</dbReference>
<dbReference type="VEuPathDB" id="FungiDB:AMAG_17068"/>
<keyword evidence="4" id="KW-0175">Coiled coil</keyword>
<dbReference type="Pfam" id="PF08216">
    <property type="entry name" value="CTNNBL"/>
    <property type="match status" value="1"/>
</dbReference>
<evidence type="ECO:0000313" key="9">
    <source>
        <dbReference type="Proteomes" id="UP000054350"/>
    </source>
</evidence>
<dbReference type="InterPro" id="IPR016024">
    <property type="entry name" value="ARM-type_fold"/>
</dbReference>
<dbReference type="InterPro" id="IPR011989">
    <property type="entry name" value="ARM-like"/>
</dbReference>
<dbReference type="SMART" id="SM01156">
    <property type="entry name" value="DUF1716"/>
    <property type="match status" value="1"/>
</dbReference>
<evidence type="ECO:0000259" key="7">
    <source>
        <dbReference type="SMART" id="SM01156"/>
    </source>
</evidence>
<dbReference type="PANTHER" id="PTHR14978:SF0">
    <property type="entry name" value="BETA-CATENIN-LIKE PROTEIN 1"/>
    <property type="match status" value="1"/>
</dbReference>
<feature type="domain" description="Beta-catenin-like protein 1 N-terminal" evidence="7">
    <location>
        <begin position="83"/>
        <end position="189"/>
    </location>
</feature>
<evidence type="ECO:0000256" key="5">
    <source>
        <dbReference type="ARBA" id="ARBA00023242"/>
    </source>
</evidence>
<organism evidence="8 9">
    <name type="scientific">Allomyces macrogynus (strain ATCC 38327)</name>
    <name type="common">Allomyces javanicus var. macrogynus</name>
    <dbReference type="NCBI Taxonomy" id="578462"/>
    <lineage>
        <taxon>Eukaryota</taxon>
        <taxon>Fungi</taxon>
        <taxon>Fungi incertae sedis</taxon>
        <taxon>Blastocladiomycota</taxon>
        <taxon>Blastocladiomycetes</taxon>
        <taxon>Blastocladiales</taxon>
        <taxon>Blastocladiaceae</taxon>
        <taxon>Allomyces</taxon>
    </lineage>
</organism>
<dbReference type="GO" id="GO:0005681">
    <property type="term" value="C:spliceosomal complex"/>
    <property type="evidence" value="ECO:0007669"/>
    <property type="project" value="TreeGrafter"/>
</dbReference>
<dbReference type="Gene3D" id="1.25.10.10">
    <property type="entry name" value="Leucine-rich Repeat Variant"/>
    <property type="match status" value="1"/>
</dbReference>
<reference evidence="9" key="2">
    <citation type="submission" date="2009-11" db="EMBL/GenBank/DDBJ databases">
        <title>The Genome Sequence of Allomyces macrogynus strain ATCC 38327.</title>
        <authorList>
            <consortium name="The Broad Institute Genome Sequencing Platform"/>
            <person name="Russ C."/>
            <person name="Cuomo C."/>
            <person name="Shea T."/>
            <person name="Young S.K."/>
            <person name="Zeng Q."/>
            <person name="Koehrsen M."/>
            <person name="Haas B."/>
            <person name="Borodovsky M."/>
            <person name="Guigo R."/>
            <person name="Alvarado L."/>
            <person name="Berlin A."/>
            <person name="Borenstein D."/>
            <person name="Chen Z."/>
            <person name="Engels R."/>
            <person name="Freedman E."/>
            <person name="Gellesch M."/>
            <person name="Goldberg J."/>
            <person name="Griggs A."/>
            <person name="Gujja S."/>
            <person name="Heiman D."/>
            <person name="Hepburn T."/>
            <person name="Howarth C."/>
            <person name="Jen D."/>
            <person name="Larson L."/>
            <person name="Lewis B."/>
            <person name="Mehta T."/>
            <person name="Park D."/>
            <person name="Pearson M."/>
            <person name="Roberts A."/>
            <person name="Saif S."/>
            <person name="Shenoy N."/>
            <person name="Sisk P."/>
            <person name="Stolte C."/>
            <person name="Sykes S."/>
            <person name="Walk T."/>
            <person name="White J."/>
            <person name="Yandava C."/>
            <person name="Burger G."/>
            <person name="Gray M.W."/>
            <person name="Holland P.W.H."/>
            <person name="King N."/>
            <person name="Lang F.B.F."/>
            <person name="Roger A.J."/>
            <person name="Ruiz-Trillo I."/>
            <person name="Lander E."/>
            <person name="Nusbaum C."/>
        </authorList>
    </citation>
    <scope>NUCLEOTIDE SEQUENCE [LARGE SCALE GENOMIC DNA]</scope>
    <source>
        <strain evidence="9">ATCC 38327</strain>
    </source>
</reference>
<keyword evidence="9" id="KW-1185">Reference proteome</keyword>
<reference evidence="8 9" key="1">
    <citation type="submission" date="2009-11" db="EMBL/GenBank/DDBJ databases">
        <title>Annotation of Allomyces macrogynus ATCC 38327.</title>
        <authorList>
            <consortium name="The Broad Institute Genome Sequencing Platform"/>
            <person name="Russ C."/>
            <person name="Cuomo C."/>
            <person name="Burger G."/>
            <person name="Gray M.W."/>
            <person name="Holland P.W.H."/>
            <person name="King N."/>
            <person name="Lang F.B.F."/>
            <person name="Roger A.J."/>
            <person name="Ruiz-Trillo I."/>
            <person name="Young S.K."/>
            <person name="Zeng Q."/>
            <person name="Gargeya S."/>
            <person name="Fitzgerald M."/>
            <person name="Haas B."/>
            <person name="Abouelleil A."/>
            <person name="Alvarado L."/>
            <person name="Arachchi H.M."/>
            <person name="Berlin A."/>
            <person name="Chapman S.B."/>
            <person name="Gearin G."/>
            <person name="Goldberg J."/>
            <person name="Griggs A."/>
            <person name="Gujja S."/>
            <person name="Hansen M."/>
            <person name="Heiman D."/>
            <person name="Howarth C."/>
            <person name="Larimer J."/>
            <person name="Lui A."/>
            <person name="MacDonald P.J.P."/>
            <person name="McCowen C."/>
            <person name="Montmayeur A."/>
            <person name="Murphy C."/>
            <person name="Neiman D."/>
            <person name="Pearson M."/>
            <person name="Priest M."/>
            <person name="Roberts A."/>
            <person name="Saif S."/>
            <person name="Shea T."/>
            <person name="Sisk P."/>
            <person name="Stolte C."/>
            <person name="Sykes S."/>
            <person name="Wortman J."/>
            <person name="Nusbaum C."/>
            <person name="Birren B."/>
        </authorList>
    </citation>
    <scope>NUCLEOTIDE SEQUENCE [LARGE SCALE GENOMIC DNA]</scope>
    <source>
        <strain evidence="8 9">ATCC 38327</strain>
    </source>
</reference>
<evidence type="ECO:0000256" key="2">
    <source>
        <dbReference type="ARBA" id="ARBA00022553"/>
    </source>
</evidence>
<gene>
    <name evidence="8" type="ORF">AMAG_17068</name>
</gene>
<dbReference type="Proteomes" id="UP000054350">
    <property type="component" value="Unassembled WGS sequence"/>
</dbReference>
<comment type="subcellular location">
    <subcellularLocation>
        <location evidence="1">Nucleus</location>
    </subcellularLocation>
</comment>
<dbReference type="PANTHER" id="PTHR14978">
    <property type="entry name" value="BETA-CATENIN-LIKE PROTEIN 1 NUCLEAR ASSOCIATED PROTEIN"/>
    <property type="match status" value="1"/>
</dbReference>
<dbReference type="STRING" id="578462.A0A0L0TCU0"/>
<evidence type="ECO:0000256" key="6">
    <source>
        <dbReference type="SAM" id="MobiDB-lite"/>
    </source>
</evidence>
<evidence type="ECO:0000256" key="4">
    <source>
        <dbReference type="ARBA" id="ARBA00023054"/>
    </source>
</evidence>
<dbReference type="OMA" id="MAVHAIC"/>
<evidence type="ECO:0000313" key="8">
    <source>
        <dbReference type="EMBL" id="KNE72738.1"/>
    </source>
</evidence>